<keyword evidence="8" id="KW-1185">Reference proteome</keyword>
<name>A0A2N1J6Y3_9BASI</name>
<dbReference type="InterPro" id="IPR007131">
    <property type="entry name" value="SHD1"/>
</dbReference>
<feature type="compositionally biased region" description="Polar residues" evidence="5">
    <location>
        <begin position="459"/>
        <end position="469"/>
    </location>
</feature>
<dbReference type="Pfam" id="PF14604">
    <property type="entry name" value="SH3_9"/>
    <property type="match status" value="1"/>
</dbReference>
<dbReference type="AlphaFoldDB" id="A0A2N1J6Y3"/>
<feature type="domain" description="SH3" evidence="6">
    <location>
        <begin position="77"/>
        <end position="135"/>
    </location>
</feature>
<dbReference type="PROSITE" id="PS50002">
    <property type="entry name" value="SH3"/>
    <property type="match status" value="2"/>
</dbReference>
<dbReference type="OrthoDB" id="5971719at2759"/>
<dbReference type="Proteomes" id="UP000232875">
    <property type="component" value="Unassembled WGS sequence"/>
</dbReference>
<dbReference type="InterPro" id="IPR001452">
    <property type="entry name" value="SH3_domain"/>
</dbReference>
<dbReference type="InterPro" id="IPR056996">
    <property type="entry name" value="PH_SLA1"/>
</dbReference>
<feature type="compositionally biased region" description="Basic and acidic residues" evidence="5">
    <location>
        <begin position="643"/>
        <end position="659"/>
    </location>
</feature>
<feature type="region of interest" description="Disordered" evidence="5">
    <location>
        <begin position="635"/>
        <end position="706"/>
    </location>
</feature>
<feature type="compositionally biased region" description="Low complexity" evidence="5">
    <location>
        <begin position="141"/>
        <end position="150"/>
    </location>
</feature>
<evidence type="ECO:0000256" key="3">
    <source>
        <dbReference type="ARBA" id="ARBA00022443"/>
    </source>
</evidence>
<dbReference type="GeneID" id="80903037"/>
<feature type="region of interest" description="Disordered" evidence="5">
    <location>
        <begin position="133"/>
        <end position="165"/>
    </location>
</feature>
<feature type="region of interest" description="Disordered" evidence="5">
    <location>
        <begin position="719"/>
        <end position="758"/>
    </location>
</feature>
<evidence type="ECO:0000313" key="8">
    <source>
        <dbReference type="Proteomes" id="UP000232875"/>
    </source>
</evidence>
<dbReference type="RefSeq" id="XP_056064316.1">
    <property type="nucleotide sequence ID" value="XM_056208341.1"/>
</dbReference>
<feature type="compositionally biased region" description="Acidic residues" evidence="5">
    <location>
        <begin position="214"/>
        <end position="228"/>
    </location>
</feature>
<evidence type="ECO:0000256" key="5">
    <source>
        <dbReference type="SAM" id="MobiDB-lite"/>
    </source>
</evidence>
<gene>
    <name evidence="7" type="primary">SLA1</name>
    <name evidence="7" type="ORF">MVES_003765</name>
</gene>
<dbReference type="EMBL" id="KZ454996">
    <property type="protein sequence ID" value="PKI82318.1"/>
    <property type="molecule type" value="Genomic_DNA"/>
</dbReference>
<dbReference type="Pfam" id="PF00018">
    <property type="entry name" value="SH3_1"/>
    <property type="match status" value="2"/>
</dbReference>
<comment type="similarity">
    <text evidence="1">Belongs to the SLA1 family.</text>
</comment>
<sequence>MACLGVGVALYAYAAQADDELSLAEGDALYLEDVVDDAWYRARRRFVNAEGVVVPPDEASKADEAGLVPANYVEKRAPIRYVQAVYAYTANGADELSIEEGQQLEVYEIDGEWLLAGAGGMLGLVPANYVEEGGQGGQGGQEAQEVQEAQTVQDTVPPAPAPAHVPAPVPVPMPVPVPVPSVTAPAPSAPILTSPAAAPTRSMPPPASAFPESDKDDDPQPTLDEDDGRQETVAPIAVPAAWTATQPDYMNDDIKMWSVTEMDPKKKKKRAKGTLGVGNASLFFATADTNGAAVPRINIQDVAHAELDKSKYLLLSMAPSAHIPQDTLQFHVGSKQAGEVIMHKIQDSKDIAVRAGSRDAAALRAATAQPSVLPPSQAAPHKAPARSATDQEMVVALYDFDAQDTDEMSVCKNDQLVLIERENDEWWKLQNAAGKVGVVPAAYVDILPSIKDEPVHVTPRSSQTSTVVSSMGKGASRDRDRDRDAKTGVRTWVDATGKFRVNAELLGVGEDHVRLHKTNGSVIDVPLSKMGESDLLYLEQLTGRRLFGRAAKSKPKRETRARRAPKRTSNTGKDWFAFLLEAGIDVDNCTRYAAAFERDHVDESIVDDLDPSQLRSLGLREGDIIRLRRFLERRSSANKPAPRSHEDEERRIREDESLARRLQAQEIAAERRHTSQNRVSSSTKRTDEPAEPLAPQRSSNEANLDAETIAAAVEIVRRREREEASARDDKAEREADANKPKEKTKEPKEAPQEPTDPTEALFDKLAGMKAAPKATPPDAGFNPMAPRGPFAPVLANQGLLQPLIPLQGTGQIVPTGTGMPNWSANMIGQPTGYASMGQYVTGMMPMATGAFPPPSPFQGGSMPQQPTGMQAPVLGAATAETVRRDDEKYSAANVFQQMKTGSLGAQDSAPQSSGKYDALRAQPTGFAAGGIVDPGPQPDMSPFSGGFMPGMQGMSTGQGMPGMYGAPTGGYMMPPGYYGV</sequence>
<dbReference type="InterPro" id="IPR013761">
    <property type="entry name" value="SAM/pointed_sf"/>
</dbReference>
<reference evidence="7 8" key="1">
    <citation type="submission" date="2017-10" db="EMBL/GenBank/DDBJ databases">
        <title>A novel species of cold-tolerant Malassezia isolated from bats.</title>
        <authorList>
            <person name="Lorch J.M."/>
            <person name="Palmer J.M."/>
            <person name="Vanderwolf K.J."/>
            <person name="Schmidt K.Z."/>
            <person name="Verant M.L."/>
            <person name="Weller T.J."/>
            <person name="Blehert D.S."/>
        </authorList>
    </citation>
    <scope>NUCLEOTIDE SEQUENCE [LARGE SCALE GENOMIC DNA]</scope>
    <source>
        <strain evidence="7 8">NWHC:44797-103</strain>
    </source>
</reference>
<evidence type="ECO:0000256" key="1">
    <source>
        <dbReference type="ARBA" id="ARBA00007948"/>
    </source>
</evidence>
<dbReference type="GO" id="GO:0043130">
    <property type="term" value="F:ubiquitin binding"/>
    <property type="evidence" value="ECO:0007669"/>
    <property type="project" value="InterPro"/>
</dbReference>
<keyword evidence="3 4" id="KW-0728">SH3 domain</keyword>
<dbReference type="SMART" id="SM00326">
    <property type="entry name" value="SH3"/>
    <property type="match status" value="3"/>
</dbReference>
<feature type="region of interest" description="Disordered" evidence="5">
    <location>
        <begin position="190"/>
        <end position="234"/>
    </location>
</feature>
<dbReference type="GO" id="GO:0008092">
    <property type="term" value="F:cytoskeletal protein binding"/>
    <property type="evidence" value="ECO:0007669"/>
    <property type="project" value="InterPro"/>
</dbReference>
<dbReference type="Gene3D" id="2.30.30.700">
    <property type="entry name" value="SLA1 homology domain 1"/>
    <property type="match status" value="1"/>
</dbReference>
<dbReference type="Pfam" id="PF24081">
    <property type="entry name" value="PH_SLA1"/>
    <property type="match status" value="1"/>
</dbReference>
<dbReference type="Pfam" id="PF03983">
    <property type="entry name" value="SHD1"/>
    <property type="match status" value="1"/>
</dbReference>
<dbReference type="PANTHER" id="PTHR15735:SF21">
    <property type="entry name" value="PROTEIN NERVOUS WRECK"/>
    <property type="match status" value="1"/>
</dbReference>
<dbReference type="Gene3D" id="1.10.150.50">
    <property type="entry name" value="Transcription Factor, Ets-1"/>
    <property type="match status" value="1"/>
</dbReference>
<feature type="region of interest" description="Disordered" evidence="5">
    <location>
        <begin position="368"/>
        <end position="387"/>
    </location>
</feature>
<organism evidence="7 8">
    <name type="scientific">Malassezia vespertilionis</name>
    <dbReference type="NCBI Taxonomy" id="2020962"/>
    <lineage>
        <taxon>Eukaryota</taxon>
        <taxon>Fungi</taxon>
        <taxon>Dikarya</taxon>
        <taxon>Basidiomycota</taxon>
        <taxon>Ustilaginomycotina</taxon>
        <taxon>Malasseziomycetes</taxon>
        <taxon>Malasseziales</taxon>
        <taxon>Malasseziaceae</taxon>
        <taxon>Malassezia</taxon>
    </lineage>
</organism>
<dbReference type="InterPro" id="IPR036028">
    <property type="entry name" value="SH3-like_dom_sf"/>
</dbReference>
<dbReference type="STRING" id="2020962.A0A2N1J6Y3"/>
<evidence type="ECO:0000256" key="2">
    <source>
        <dbReference type="ARBA" id="ARBA00020357"/>
    </source>
</evidence>
<feature type="compositionally biased region" description="Basic and acidic residues" evidence="5">
    <location>
        <begin position="719"/>
        <end position="751"/>
    </location>
</feature>
<evidence type="ECO:0000313" key="7">
    <source>
        <dbReference type="EMBL" id="PKI82318.1"/>
    </source>
</evidence>
<feature type="domain" description="SH3" evidence="6">
    <location>
        <begin position="389"/>
        <end position="449"/>
    </location>
</feature>
<proteinExistence type="inferred from homology"/>
<feature type="region of interest" description="Disordered" evidence="5">
    <location>
        <begin position="455"/>
        <end position="485"/>
    </location>
</feature>
<dbReference type="GO" id="GO:0042802">
    <property type="term" value="F:identical protein binding"/>
    <property type="evidence" value="ECO:0007669"/>
    <property type="project" value="InterPro"/>
</dbReference>
<dbReference type="PANTHER" id="PTHR15735">
    <property type="entry name" value="FCH AND DOUBLE SH3 DOMAINS PROTEIN"/>
    <property type="match status" value="1"/>
</dbReference>
<evidence type="ECO:0000256" key="4">
    <source>
        <dbReference type="PROSITE-ProRule" id="PRU00192"/>
    </source>
</evidence>
<feature type="compositionally biased region" description="Basic and acidic residues" evidence="5">
    <location>
        <begin position="475"/>
        <end position="485"/>
    </location>
</feature>
<dbReference type="Gene3D" id="2.30.30.40">
    <property type="entry name" value="SH3 Domains"/>
    <property type="match status" value="3"/>
</dbReference>
<accession>A0A2N1J6Y3</accession>
<dbReference type="SUPFAM" id="SSF50044">
    <property type="entry name" value="SH3-domain"/>
    <property type="match status" value="3"/>
</dbReference>
<protein>
    <recommendedName>
        <fullName evidence="2">Actin cytoskeleton-regulatory complex protein SLA1</fullName>
    </recommendedName>
</protein>
<evidence type="ECO:0000259" key="6">
    <source>
        <dbReference type="PROSITE" id="PS50002"/>
    </source>
</evidence>
<dbReference type="GO" id="GO:0030674">
    <property type="term" value="F:protein-macromolecule adaptor activity"/>
    <property type="evidence" value="ECO:0007669"/>
    <property type="project" value="InterPro"/>
</dbReference>